<dbReference type="NCBIfam" id="TIGR00912">
    <property type="entry name" value="2A0309"/>
    <property type="match status" value="1"/>
</dbReference>
<dbReference type="AlphaFoldDB" id="A0A318XI49"/>
<evidence type="ECO:0000256" key="4">
    <source>
        <dbReference type="ARBA" id="ARBA00022544"/>
    </source>
</evidence>
<dbReference type="PANTHER" id="PTHR34975">
    <property type="entry name" value="SPORE GERMINATION PROTEIN A2"/>
    <property type="match status" value="1"/>
</dbReference>
<feature type="transmembrane region" description="Helical" evidence="8">
    <location>
        <begin position="326"/>
        <end position="346"/>
    </location>
</feature>
<keyword evidence="5 8" id="KW-0812">Transmembrane</keyword>
<dbReference type="EMBL" id="QKMR01000015">
    <property type="protein sequence ID" value="PYG86900.1"/>
    <property type="molecule type" value="Genomic_DNA"/>
</dbReference>
<feature type="transmembrane region" description="Helical" evidence="8">
    <location>
        <begin position="218"/>
        <end position="237"/>
    </location>
</feature>
<evidence type="ECO:0000256" key="5">
    <source>
        <dbReference type="ARBA" id="ARBA00022692"/>
    </source>
</evidence>
<comment type="caution">
    <text evidence="9">The sequence shown here is derived from an EMBL/GenBank/DDBJ whole genome shotgun (WGS) entry which is preliminary data.</text>
</comment>
<dbReference type="PANTHER" id="PTHR34975:SF2">
    <property type="entry name" value="SPORE GERMINATION PROTEIN A2"/>
    <property type="match status" value="1"/>
</dbReference>
<evidence type="ECO:0000256" key="2">
    <source>
        <dbReference type="ARBA" id="ARBA00007998"/>
    </source>
</evidence>
<feature type="transmembrane region" description="Helical" evidence="8">
    <location>
        <begin position="140"/>
        <end position="162"/>
    </location>
</feature>
<gene>
    <name evidence="9" type="ORF">LY28_02520</name>
</gene>
<comment type="subcellular location">
    <subcellularLocation>
        <location evidence="1">Membrane</location>
        <topology evidence="1">Multi-pass membrane protein</topology>
    </subcellularLocation>
</comment>
<dbReference type="Pfam" id="PF03845">
    <property type="entry name" value="Spore_permease"/>
    <property type="match status" value="1"/>
</dbReference>
<evidence type="ECO:0000256" key="6">
    <source>
        <dbReference type="ARBA" id="ARBA00022989"/>
    </source>
</evidence>
<keyword evidence="3" id="KW-0813">Transport</keyword>
<dbReference type="GO" id="GO:0009847">
    <property type="term" value="P:spore germination"/>
    <property type="evidence" value="ECO:0007669"/>
    <property type="project" value="InterPro"/>
</dbReference>
<evidence type="ECO:0000313" key="9">
    <source>
        <dbReference type="EMBL" id="PYG86900.1"/>
    </source>
</evidence>
<keyword evidence="10" id="KW-1185">Reference proteome</keyword>
<evidence type="ECO:0000256" key="8">
    <source>
        <dbReference type="SAM" id="Phobius"/>
    </source>
</evidence>
<dbReference type="GO" id="GO:0016020">
    <property type="term" value="C:membrane"/>
    <property type="evidence" value="ECO:0007669"/>
    <property type="project" value="UniProtKB-SubCell"/>
</dbReference>
<dbReference type="OrthoDB" id="1675410at2"/>
<feature type="transmembrane region" description="Helical" evidence="8">
    <location>
        <begin position="358"/>
        <end position="377"/>
    </location>
</feature>
<feature type="transmembrane region" description="Helical" evidence="8">
    <location>
        <begin position="111"/>
        <end position="133"/>
    </location>
</feature>
<accession>A0A318XI49</accession>
<feature type="transmembrane region" description="Helical" evidence="8">
    <location>
        <begin position="80"/>
        <end position="99"/>
    </location>
</feature>
<organism evidence="9 10">
    <name type="scientific">Ruminiclostridium sufflavum DSM 19573</name>
    <dbReference type="NCBI Taxonomy" id="1121337"/>
    <lineage>
        <taxon>Bacteria</taxon>
        <taxon>Bacillati</taxon>
        <taxon>Bacillota</taxon>
        <taxon>Clostridia</taxon>
        <taxon>Eubacteriales</taxon>
        <taxon>Oscillospiraceae</taxon>
        <taxon>Ruminiclostridium</taxon>
    </lineage>
</organism>
<reference evidence="9 10" key="1">
    <citation type="submission" date="2018-06" db="EMBL/GenBank/DDBJ databases">
        <title>Genomic Encyclopedia of Type Strains, Phase I: the one thousand microbial genomes (KMG-I) project.</title>
        <authorList>
            <person name="Kyrpides N."/>
        </authorList>
    </citation>
    <scope>NUCLEOTIDE SEQUENCE [LARGE SCALE GENOMIC DNA]</scope>
    <source>
        <strain evidence="9 10">DSM 19573</strain>
    </source>
</reference>
<evidence type="ECO:0000313" key="10">
    <source>
        <dbReference type="Proteomes" id="UP000248132"/>
    </source>
</evidence>
<dbReference type="InterPro" id="IPR004761">
    <property type="entry name" value="Spore_GerAB"/>
</dbReference>
<dbReference type="RefSeq" id="WP_110462536.1">
    <property type="nucleotide sequence ID" value="NZ_QKMR01000015.1"/>
</dbReference>
<evidence type="ECO:0000256" key="7">
    <source>
        <dbReference type="ARBA" id="ARBA00023136"/>
    </source>
</evidence>
<name>A0A318XI49_9FIRM</name>
<evidence type="ECO:0000256" key="3">
    <source>
        <dbReference type="ARBA" id="ARBA00022448"/>
    </source>
</evidence>
<keyword evidence="4" id="KW-0309">Germination</keyword>
<comment type="similarity">
    <text evidence="2">Belongs to the amino acid-polyamine-organocation (APC) superfamily. Spore germination protein (SGP) (TC 2.A.3.9) family.</text>
</comment>
<feature type="transmembrane region" description="Helical" evidence="8">
    <location>
        <begin position="182"/>
        <end position="206"/>
    </location>
</feature>
<feature type="transmembrane region" description="Helical" evidence="8">
    <location>
        <begin position="40"/>
        <end position="60"/>
    </location>
</feature>
<protein>
    <submittedName>
        <fullName evidence="9">Spore germination protein KB</fullName>
    </submittedName>
</protein>
<evidence type="ECO:0000256" key="1">
    <source>
        <dbReference type="ARBA" id="ARBA00004141"/>
    </source>
</evidence>
<sequence>MKLEQGSISTKDLMIGIICFIQATVLRSGYIVGITRQDSWAMAVTGFLFSLPLVFIYAALLKKHPGKNLIEIDDIIFGPVLGKIISVLYLFFFASLAALNARDLGNFVADYMMPETPITVIILIFMIGCVYTLCKGIENLMHLSAILAILSIGAIVINFILVLRDIQPWFLKPLFQLEPMRYVQGTVSVVTVPMGEILAFTMLMPLLEKDTKIVKPMVLGLLFSAVTIGIVILRDIVTLGPLAEIVSLPSFESVRYVSISGILTRMESVYAVVLVILFLFKVSILLYAFALGLTEILSRNPRHSADSEGQSCKAGYFKSQKSHPPLLFICAALIYFYSLFVFESVMENVNWGATTAPFFALTFEFLLPVVSLLVAFLRGNGRAKEVQS</sequence>
<feature type="transmembrane region" description="Helical" evidence="8">
    <location>
        <begin position="269"/>
        <end position="293"/>
    </location>
</feature>
<dbReference type="Proteomes" id="UP000248132">
    <property type="component" value="Unassembled WGS sequence"/>
</dbReference>
<proteinExistence type="inferred from homology"/>
<keyword evidence="6 8" id="KW-1133">Transmembrane helix</keyword>
<keyword evidence="7 8" id="KW-0472">Membrane</keyword>
<feature type="transmembrane region" description="Helical" evidence="8">
    <location>
        <begin position="12"/>
        <end position="34"/>
    </location>
</feature>